<keyword evidence="2" id="KW-1185">Reference proteome</keyword>
<accession>A0A4V4RG04</accession>
<organism evidence="1 2">
    <name type="scientific">Subtercola vilae</name>
    <dbReference type="NCBI Taxonomy" id="2056433"/>
    <lineage>
        <taxon>Bacteria</taxon>
        <taxon>Bacillati</taxon>
        <taxon>Actinomycetota</taxon>
        <taxon>Actinomycetes</taxon>
        <taxon>Micrococcales</taxon>
        <taxon>Microbacteriaceae</taxon>
        <taxon>Subtercola</taxon>
    </lineage>
</organism>
<dbReference type="Pfam" id="PF16264">
    <property type="entry name" value="SatD"/>
    <property type="match status" value="1"/>
</dbReference>
<gene>
    <name evidence="1" type="ORF">D4765_03660</name>
</gene>
<proteinExistence type="predicted"/>
<evidence type="ECO:0000313" key="1">
    <source>
        <dbReference type="EMBL" id="TIH39874.1"/>
    </source>
</evidence>
<sequence length="244" mass="26313">MPNISLRLIYTLYKQYAYEMPFLVSSPVAVIVDLVRSRQIASRAEAQPLIEDTFGFVNGRVNPVQPIRATIGDEFQGVFSTLGDALEATLLTRLALPSGLDCRFGIGSGAIETVGEGMAGRLQDGPGWWLAREAINEAHTREKLRNPTLRSWFRAATDEGGASGARLEPAYESVVNAYLLTRDHLISTMNDRARRVTLGTALGRSQSELAADEKVSQSAISQAMRNSGGSSLLSSLDALKGGAL</sequence>
<dbReference type="InterPro" id="IPR032580">
    <property type="entry name" value="SatD"/>
</dbReference>
<dbReference type="Proteomes" id="UP000306192">
    <property type="component" value="Unassembled WGS sequence"/>
</dbReference>
<dbReference type="AlphaFoldDB" id="A0A4V4RG04"/>
<name>A0A4V4RG04_9MICO</name>
<dbReference type="EMBL" id="QYRT01000005">
    <property type="protein sequence ID" value="TIH39874.1"/>
    <property type="molecule type" value="Genomic_DNA"/>
</dbReference>
<reference evidence="1 2" key="1">
    <citation type="journal article" date="2019" name="Microorganisms">
        <title>Systematic Affiliation and Genome Analysis of Subtercola vilae DB165(T) with Particular Emphasis on Cold Adaptation of an Isolate from a High-Altitude Cold Volcano Lake.</title>
        <authorList>
            <person name="Villalobos A.S."/>
            <person name="Wiese J."/>
            <person name="Imhoff J.F."/>
            <person name="Dorador C."/>
            <person name="Keller A."/>
            <person name="Hentschel U."/>
        </authorList>
    </citation>
    <scope>NUCLEOTIDE SEQUENCE [LARGE SCALE GENOMIC DNA]</scope>
    <source>
        <strain evidence="1 2">DB165</strain>
    </source>
</reference>
<comment type="caution">
    <text evidence="1">The sequence shown here is derived from an EMBL/GenBank/DDBJ whole genome shotgun (WGS) entry which is preliminary data.</text>
</comment>
<evidence type="ECO:0000313" key="2">
    <source>
        <dbReference type="Proteomes" id="UP000306192"/>
    </source>
</evidence>
<protein>
    <submittedName>
        <fullName evidence="1">Uncharacterized protein</fullName>
    </submittedName>
</protein>